<accession>A0A7K3WIQ7</accession>
<name>A0A7K3WIQ7_9ACTN</name>
<evidence type="ECO:0000256" key="2">
    <source>
        <dbReference type="SAM" id="SignalP"/>
    </source>
</evidence>
<organism evidence="3 4">
    <name type="scientific">Goekera deserti</name>
    <dbReference type="NCBI Taxonomy" id="2497753"/>
    <lineage>
        <taxon>Bacteria</taxon>
        <taxon>Bacillati</taxon>
        <taxon>Actinomycetota</taxon>
        <taxon>Actinomycetes</taxon>
        <taxon>Geodermatophilales</taxon>
        <taxon>Geodermatophilaceae</taxon>
        <taxon>Goekera</taxon>
    </lineage>
</organism>
<feature type="region of interest" description="Disordered" evidence="1">
    <location>
        <begin position="35"/>
        <end position="79"/>
    </location>
</feature>
<feature type="compositionally biased region" description="Low complexity" evidence="1">
    <location>
        <begin position="35"/>
        <end position="61"/>
    </location>
</feature>
<comment type="caution">
    <text evidence="3">The sequence shown here is derived from an EMBL/GenBank/DDBJ whole genome shotgun (WGS) entry which is preliminary data.</text>
</comment>
<evidence type="ECO:0000313" key="4">
    <source>
        <dbReference type="Proteomes" id="UP000470470"/>
    </source>
</evidence>
<sequence>MTALRAARRHRHRRVLAGTGALLLLAGCGQSVDGTATAAPTSGPGPGSSSSSAPGPSAGATEETSGLTPGLLPADAFPPGSTVTAISDADLASAVDPTATEGVTITPEQCAAAVSDTQVSAADYDDLVAQTAVTGPSSTVELLSLGGPVEETVTALRDAPTQCPAATVTSPEIGEATITYVAVPVPELGDGSAAVLYTTSVAQPDGTSVAVPTLIGVARDGDRLVTLLTITAAGTADQAAFADLLARAFQHQADALD</sequence>
<dbReference type="EMBL" id="JAAGWK010000031">
    <property type="protein sequence ID" value="NEL56202.1"/>
    <property type="molecule type" value="Genomic_DNA"/>
</dbReference>
<feature type="chain" id="PRO_5029715543" description="DUF5642 domain-containing protein" evidence="2">
    <location>
        <begin position="39"/>
        <end position="257"/>
    </location>
</feature>
<keyword evidence="2" id="KW-0732">Signal</keyword>
<dbReference type="PROSITE" id="PS51257">
    <property type="entry name" value="PROKAR_LIPOPROTEIN"/>
    <property type="match status" value="1"/>
</dbReference>
<evidence type="ECO:0000313" key="3">
    <source>
        <dbReference type="EMBL" id="NEL56202.1"/>
    </source>
</evidence>
<feature type="signal peptide" evidence="2">
    <location>
        <begin position="1"/>
        <end position="38"/>
    </location>
</feature>
<reference evidence="3 4" key="1">
    <citation type="submission" date="2020-02" db="EMBL/GenBank/DDBJ databases">
        <title>The whole genome sequence of CPCC 205119.</title>
        <authorList>
            <person name="Jiang Z."/>
        </authorList>
    </citation>
    <scope>NUCLEOTIDE SEQUENCE [LARGE SCALE GENOMIC DNA]</scope>
    <source>
        <strain evidence="3 4">CPCC 205119</strain>
    </source>
</reference>
<evidence type="ECO:0000256" key="1">
    <source>
        <dbReference type="SAM" id="MobiDB-lite"/>
    </source>
</evidence>
<protein>
    <recommendedName>
        <fullName evidence="5">DUF5642 domain-containing protein</fullName>
    </recommendedName>
</protein>
<dbReference type="RefSeq" id="WP_152727495.1">
    <property type="nucleotide sequence ID" value="NZ_JAABOZ010000001.1"/>
</dbReference>
<proteinExistence type="predicted"/>
<dbReference type="AlphaFoldDB" id="A0A7K3WIQ7"/>
<evidence type="ECO:0008006" key="5">
    <source>
        <dbReference type="Google" id="ProtNLM"/>
    </source>
</evidence>
<dbReference type="Proteomes" id="UP000470470">
    <property type="component" value="Unassembled WGS sequence"/>
</dbReference>
<gene>
    <name evidence="3" type="ORF">G1H19_19700</name>
</gene>
<keyword evidence="4" id="KW-1185">Reference proteome</keyword>